<dbReference type="InterPro" id="IPR013154">
    <property type="entry name" value="ADH-like_N"/>
</dbReference>
<dbReference type="PROSITE" id="PS01162">
    <property type="entry name" value="QOR_ZETA_CRYSTAL"/>
    <property type="match status" value="1"/>
</dbReference>
<feature type="domain" description="Enoyl reductase (ER)" evidence="1">
    <location>
        <begin position="11"/>
        <end position="292"/>
    </location>
</feature>
<dbReference type="SUPFAM" id="SSF50129">
    <property type="entry name" value="GroES-like"/>
    <property type="match status" value="1"/>
</dbReference>
<evidence type="ECO:0000313" key="3">
    <source>
        <dbReference type="Proteomes" id="UP000272400"/>
    </source>
</evidence>
<gene>
    <name evidence="2" type="ORF">EDD29_5856</name>
</gene>
<protein>
    <submittedName>
        <fullName evidence="2">NADPH:quinone reductase-like Zn-dependent oxidoreductase</fullName>
    </submittedName>
</protein>
<evidence type="ECO:0000259" key="1">
    <source>
        <dbReference type="SMART" id="SM00829"/>
    </source>
</evidence>
<dbReference type="Gene3D" id="3.40.50.720">
    <property type="entry name" value="NAD(P)-binding Rossmann-like Domain"/>
    <property type="match status" value="1"/>
</dbReference>
<evidence type="ECO:0000313" key="2">
    <source>
        <dbReference type="EMBL" id="ROO88194.1"/>
    </source>
</evidence>
<dbReference type="Proteomes" id="UP000272400">
    <property type="component" value="Unassembled WGS sequence"/>
</dbReference>
<dbReference type="GO" id="GO:0016491">
    <property type="term" value="F:oxidoreductase activity"/>
    <property type="evidence" value="ECO:0007669"/>
    <property type="project" value="InterPro"/>
</dbReference>
<keyword evidence="3" id="KW-1185">Reference proteome</keyword>
<dbReference type="CDD" id="cd05289">
    <property type="entry name" value="MDR_like_2"/>
    <property type="match status" value="1"/>
</dbReference>
<dbReference type="InterPro" id="IPR052733">
    <property type="entry name" value="Chloroplast_QOR"/>
</dbReference>
<name>A0A3N1D3T0_9ACTN</name>
<dbReference type="InterPro" id="IPR002364">
    <property type="entry name" value="Quin_OxRdtase/zeta-crystal_CS"/>
</dbReference>
<accession>A0A3N1D3T0</accession>
<dbReference type="SUPFAM" id="SSF51735">
    <property type="entry name" value="NAD(P)-binding Rossmann-fold domains"/>
    <property type="match status" value="1"/>
</dbReference>
<dbReference type="Pfam" id="PF08240">
    <property type="entry name" value="ADH_N"/>
    <property type="match status" value="1"/>
</dbReference>
<dbReference type="PANTHER" id="PTHR44013">
    <property type="entry name" value="ZINC-TYPE ALCOHOL DEHYDROGENASE-LIKE PROTEIN C16A3.02C"/>
    <property type="match status" value="1"/>
</dbReference>
<sequence length="294" mass="29731">MMNAARFTRYGPPEVIRIERVPVPEPGPGEVLVEVAATSFNPTEAALRAGLLRAMLPLDLPYTPGWDVAGTVVRGAGRWSAGDRVLARVDAGGGAAGHAVAKAAELVAAPAAPPLAHAAAIPVAGLTAWQAVVEHAAVGEGEHVLINGAGGGIGGFAVQLAKSRGAFVTATASPRSAEAVLAQGADRVVDYTARALPGGFDVLINLVPAPPEEAAALPSLLRPGGRAVSAAAPIPGHPHFAARNDPAVLARLVSLIDAGALTVDIAETLPLTELPEVHARSERGAVRGKILIVP</sequence>
<dbReference type="Gene3D" id="3.90.180.10">
    <property type="entry name" value="Medium-chain alcohol dehydrogenases, catalytic domain"/>
    <property type="match status" value="1"/>
</dbReference>
<dbReference type="SMART" id="SM00829">
    <property type="entry name" value="PKS_ER"/>
    <property type="match status" value="1"/>
</dbReference>
<dbReference type="InterPro" id="IPR036291">
    <property type="entry name" value="NAD(P)-bd_dom_sf"/>
</dbReference>
<dbReference type="Pfam" id="PF13602">
    <property type="entry name" value="ADH_zinc_N_2"/>
    <property type="match status" value="1"/>
</dbReference>
<proteinExistence type="predicted"/>
<reference evidence="2 3" key="1">
    <citation type="submission" date="2018-11" db="EMBL/GenBank/DDBJ databases">
        <title>Sequencing the genomes of 1000 actinobacteria strains.</title>
        <authorList>
            <person name="Klenk H.-P."/>
        </authorList>
    </citation>
    <scope>NUCLEOTIDE SEQUENCE [LARGE SCALE GENOMIC DNA]</scope>
    <source>
        <strain evidence="2 3">DSM 44254</strain>
    </source>
</reference>
<dbReference type="InterPro" id="IPR011032">
    <property type="entry name" value="GroES-like_sf"/>
</dbReference>
<dbReference type="RefSeq" id="WP_211359973.1">
    <property type="nucleotide sequence ID" value="NZ_RJKE01000001.1"/>
</dbReference>
<dbReference type="AlphaFoldDB" id="A0A3N1D3T0"/>
<dbReference type="GO" id="GO:0008270">
    <property type="term" value="F:zinc ion binding"/>
    <property type="evidence" value="ECO:0007669"/>
    <property type="project" value="InterPro"/>
</dbReference>
<organism evidence="2 3">
    <name type="scientific">Actinocorallia herbida</name>
    <dbReference type="NCBI Taxonomy" id="58109"/>
    <lineage>
        <taxon>Bacteria</taxon>
        <taxon>Bacillati</taxon>
        <taxon>Actinomycetota</taxon>
        <taxon>Actinomycetes</taxon>
        <taxon>Streptosporangiales</taxon>
        <taxon>Thermomonosporaceae</taxon>
        <taxon>Actinocorallia</taxon>
    </lineage>
</organism>
<dbReference type="PANTHER" id="PTHR44013:SF1">
    <property type="entry name" value="ZINC-TYPE ALCOHOL DEHYDROGENASE-LIKE PROTEIN C16A3.02C"/>
    <property type="match status" value="1"/>
</dbReference>
<dbReference type="EMBL" id="RJKE01000001">
    <property type="protein sequence ID" value="ROO88194.1"/>
    <property type="molecule type" value="Genomic_DNA"/>
</dbReference>
<dbReference type="InterPro" id="IPR020843">
    <property type="entry name" value="ER"/>
</dbReference>
<comment type="caution">
    <text evidence="2">The sequence shown here is derived from an EMBL/GenBank/DDBJ whole genome shotgun (WGS) entry which is preliminary data.</text>
</comment>